<keyword evidence="5" id="KW-1185">Reference proteome</keyword>
<feature type="compositionally biased region" description="Basic and acidic residues" evidence="2">
    <location>
        <begin position="311"/>
        <end position="326"/>
    </location>
</feature>
<dbReference type="GO" id="GO:0035267">
    <property type="term" value="C:NuA4 histone acetyltransferase complex"/>
    <property type="evidence" value="ECO:0007669"/>
    <property type="project" value="TreeGrafter"/>
</dbReference>
<dbReference type="EMBL" id="PEDP01000525">
    <property type="protein sequence ID" value="POS85700.1"/>
    <property type="molecule type" value="Genomic_DNA"/>
</dbReference>
<dbReference type="PANTHER" id="PTHR10333">
    <property type="entry name" value="INHIBITOR OF GROWTH PROTEIN"/>
    <property type="match status" value="1"/>
</dbReference>
<feature type="compositionally biased region" description="Acidic residues" evidence="2">
    <location>
        <begin position="327"/>
        <end position="342"/>
    </location>
</feature>
<dbReference type="GO" id="GO:0006355">
    <property type="term" value="P:regulation of DNA-templated transcription"/>
    <property type="evidence" value="ECO:0007669"/>
    <property type="project" value="TreeGrafter"/>
</dbReference>
<feature type="region of interest" description="Disordered" evidence="2">
    <location>
        <begin position="245"/>
        <end position="358"/>
    </location>
</feature>
<dbReference type="AlphaFoldDB" id="A0A2S4PUK0"/>
<dbReference type="Pfam" id="PF12998">
    <property type="entry name" value="ING"/>
    <property type="match status" value="1"/>
</dbReference>
<feature type="region of interest" description="Disordered" evidence="2">
    <location>
        <begin position="149"/>
        <end position="193"/>
    </location>
</feature>
<dbReference type="InterPro" id="IPR028651">
    <property type="entry name" value="ING_fam"/>
</dbReference>
<comment type="caution">
    <text evidence="4">The sequence shown here is derived from an EMBL/GenBank/DDBJ whole genome shotgun (WGS) entry which is preliminary data.</text>
</comment>
<feature type="non-terminal residue" evidence="4">
    <location>
        <position position="358"/>
    </location>
</feature>
<sequence length="358" mass="38885">MTIIDQNDAATVLDDWINRVANLPNEVAFMYEEIEQKDKQIAECLNIISKHDTTLQNWVRKNGGHIPNPKESFISKIIIDKYDKAQALQSEKIALAQKCQLVVDKHTRNLDIHIKALQDRGEFPNDADIPSLLRNTTAPLTSRAVTVATTQSQSPVVPHTRNSSQNIQVAAHPQAPAQPNTSTPTSVSITPPSIALTGRQARETSINLGNKKQNTFNNSNLIAPGASARQVSLGPGNLKVVTPASAVKSASTGPRAQVRIGPKKIVSYGGKPAGSSRKHRKSGLSRLKRTGNKTSLSPPHDSEQSGAESGSVHDEDEAHTPKRNQDAEVEEEIIDAEEDDGADDRKYCTCRSVSYGDM</sequence>
<evidence type="ECO:0000256" key="2">
    <source>
        <dbReference type="SAM" id="MobiDB-lite"/>
    </source>
</evidence>
<dbReference type="STRING" id="225359.A0A2S4PUK0"/>
<gene>
    <name evidence="4" type="ORF">EPUL_002383</name>
</gene>
<evidence type="ECO:0000259" key="3">
    <source>
        <dbReference type="SMART" id="SM01408"/>
    </source>
</evidence>
<feature type="compositionally biased region" description="Low complexity" evidence="2">
    <location>
        <begin position="168"/>
        <end position="193"/>
    </location>
</feature>
<dbReference type="OrthoDB" id="2505961at2759"/>
<protein>
    <recommendedName>
        <fullName evidence="3">Inhibitor of growth protein N-terminal histone-binding domain-containing protein</fullName>
    </recommendedName>
</protein>
<dbReference type="Proteomes" id="UP000237438">
    <property type="component" value="Unassembled WGS sequence"/>
</dbReference>
<accession>A0A2S4PUK0</accession>
<dbReference type="CDD" id="cd16858">
    <property type="entry name" value="ING_ING3_Yng2p"/>
    <property type="match status" value="1"/>
</dbReference>
<dbReference type="PANTHER" id="PTHR10333:SF100">
    <property type="entry name" value="CHROMATIN MODIFICATION-RELATED PROTEIN YNG2"/>
    <property type="match status" value="1"/>
</dbReference>
<feature type="domain" description="Inhibitor of growth protein N-terminal histone-binding" evidence="3">
    <location>
        <begin position="12"/>
        <end position="117"/>
    </location>
</feature>
<dbReference type="GO" id="GO:0006325">
    <property type="term" value="P:chromatin organization"/>
    <property type="evidence" value="ECO:0007669"/>
    <property type="project" value="UniProtKB-KW"/>
</dbReference>
<dbReference type="GO" id="GO:0005634">
    <property type="term" value="C:nucleus"/>
    <property type="evidence" value="ECO:0007669"/>
    <property type="project" value="TreeGrafter"/>
</dbReference>
<dbReference type="Gene3D" id="6.10.140.1740">
    <property type="match status" value="1"/>
</dbReference>
<dbReference type="InterPro" id="IPR024610">
    <property type="entry name" value="ING_N_histone-binding"/>
</dbReference>
<feature type="compositionally biased region" description="Polar residues" evidence="2">
    <location>
        <begin position="149"/>
        <end position="167"/>
    </location>
</feature>
<organism evidence="4 5">
    <name type="scientific">Erysiphe pulchra</name>
    <dbReference type="NCBI Taxonomy" id="225359"/>
    <lineage>
        <taxon>Eukaryota</taxon>
        <taxon>Fungi</taxon>
        <taxon>Dikarya</taxon>
        <taxon>Ascomycota</taxon>
        <taxon>Pezizomycotina</taxon>
        <taxon>Leotiomycetes</taxon>
        <taxon>Erysiphales</taxon>
        <taxon>Erysiphaceae</taxon>
        <taxon>Erysiphe</taxon>
    </lineage>
</organism>
<dbReference type="SMART" id="SM01408">
    <property type="entry name" value="ING"/>
    <property type="match status" value="1"/>
</dbReference>
<evidence type="ECO:0000313" key="4">
    <source>
        <dbReference type="EMBL" id="POS85700.1"/>
    </source>
</evidence>
<reference evidence="4 5" key="1">
    <citation type="submission" date="2017-10" db="EMBL/GenBank/DDBJ databases">
        <title>Development of genomic resources for the powdery mildew, Erysiphe pulchra.</title>
        <authorList>
            <person name="Wadl P.A."/>
            <person name="Mack B.M."/>
            <person name="Moore G."/>
            <person name="Beltz S.B."/>
        </authorList>
    </citation>
    <scope>NUCLEOTIDE SEQUENCE [LARGE SCALE GENOMIC DNA]</scope>
    <source>
        <strain evidence="4">Cflorida</strain>
    </source>
</reference>
<name>A0A2S4PUK0_9PEZI</name>
<evidence type="ECO:0000256" key="1">
    <source>
        <dbReference type="ARBA" id="ARBA00022853"/>
    </source>
</evidence>
<keyword evidence="1" id="KW-0156">Chromatin regulator</keyword>
<proteinExistence type="predicted"/>
<feature type="compositionally biased region" description="Basic residues" evidence="2">
    <location>
        <begin position="276"/>
        <end position="291"/>
    </location>
</feature>
<evidence type="ECO:0000313" key="5">
    <source>
        <dbReference type="Proteomes" id="UP000237438"/>
    </source>
</evidence>